<evidence type="ECO:0000313" key="3">
    <source>
        <dbReference type="Proteomes" id="UP000000702"/>
    </source>
</evidence>
<keyword evidence="1" id="KW-0472">Membrane</keyword>
<accession>F9WAG5</accession>
<gene>
    <name evidence="2" type="ORF">TCIL3000_0_48720</name>
</gene>
<feature type="transmembrane region" description="Helical" evidence="1">
    <location>
        <begin position="158"/>
        <end position="177"/>
    </location>
</feature>
<dbReference type="AlphaFoldDB" id="F9WAG5"/>
<comment type="caution">
    <text evidence="2">The sequence shown here is derived from an EMBL/GenBank/DDBJ whole genome shotgun (WGS) entry which is preliminary data.</text>
</comment>
<reference evidence="3" key="1">
    <citation type="submission" date="2011-07" db="EMBL/GenBank/DDBJ databases">
        <title>Divergent evolution of antigenic variation in African trypanosomes.</title>
        <authorList>
            <person name="Jackson A.P."/>
            <person name="Berry A."/>
            <person name="Allison H.C."/>
            <person name="Burton P."/>
            <person name="Anderson J."/>
            <person name="Aslett M."/>
            <person name="Brown R."/>
            <person name="Corton N."/>
            <person name="Harris D."/>
            <person name="Hauser H."/>
            <person name="Gamble J."/>
            <person name="Gilderthorp R."/>
            <person name="McQuillan J."/>
            <person name="Quail M.A."/>
            <person name="Sanders M."/>
            <person name="Van Tonder A."/>
            <person name="Ginger M.L."/>
            <person name="Donelson J.E."/>
            <person name="Field M.C."/>
            <person name="Barry J.D."/>
            <person name="Berriman M."/>
            <person name="Hertz-Fowler C."/>
        </authorList>
    </citation>
    <scope>NUCLEOTIDE SEQUENCE [LARGE SCALE GENOMIC DNA]</scope>
    <source>
        <strain evidence="3">IL3000</strain>
    </source>
</reference>
<evidence type="ECO:0000256" key="1">
    <source>
        <dbReference type="SAM" id="Phobius"/>
    </source>
</evidence>
<dbReference type="VEuPathDB" id="TriTrypDB:TcIL3000_0_48720"/>
<sequence>MRQEHSGANNLHLQRAAGMKVPNDRLTTVKYLLHVLQQWENKQSPSSQTKKNINVESFSGIFKYSSHKSKNTTIRYKLAKYTNITIIPITTRLPMAPSNRKSQSVCPINMLNNSKNNSQATRQVLPSLFVQSKRWKCSPKVIKYAFRVRSCVGYASHNYFLCSYSFFFFAFLIFNCAN</sequence>
<organism evidence="2 3">
    <name type="scientific">Trypanosoma congolense (strain IL3000)</name>
    <dbReference type="NCBI Taxonomy" id="1068625"/>
    <lineage>
        <taxon>Eukaryota</taxon>
        <taxon>Discoba</taxon>
        <taxon>Euglenozoa</taxon>
        <taxon>Kinetoplastea</taxon>
        <taxon>Metakinetoplastina</taxon>
        <taxon>Trypanosomatida</taxon>
        <taxon>Trypanosomatidae</taxon>
        <taxon>Trypanosoma</taxon>
        <taxon>Nannomonas</taxon>
    </lineage>
</organism>
<dbReference type="EMBL" id="CAEQ01001433">
    <property type="protein sequence ID" value="CCD14227.1"/>
    <property type="molecule type" value="Genomic_DNA"/>
</dbReference>
<name>F9WAG5_TRYCI</name>
<protein>
    <submittedName>
        <fullName evidence="2">WGS project CAEQ00000000 data, annotated contig 1972</fullName>
    </submittedName>
</protein>
<evidence type="ECO:0000313" key="2">
    <source>
        <dbReference type="EMBL" id="CCD14227.1"/>
    </source>
</evidence>
<reference evidence="2 3" key="2">
    <citation type="journal article" date="2012" name="Proc. Natl. Acad. Sci. U.S.A.">
        <title>Antigenic diversity is generated by distinct evolutionary mechanisms in African trypanosome species.</title>
        <authorList>
            <person name="Jackson A.P."/>
            <person name="Berry A."/>
            <person name="Aslett M."/>
            <person name="Allison H.C."/>
            <person name="Burton P."/>
            <person name="Vavrova-Anderson J."/>
            <person name="Brown R."/>
            <person name="Browne H."/>
            <person name="Corton N."/>
            <person name="Hauser H."/>
            <person name="Gamble J."/>
            <person name="Gilderthorp R."/>
            <person name="Marcello L."/>
            <person name="McQuillan J."/>
            <person name="Otto T.D."/>
            <person name="Quail M.A."/>
            <person name="Sanders M.J."/>
            <person name="van Tonder A."/>
            <person name="Ginger M.L."/>
            <person name="Field M.C."/>
            <person name="Barry J.D."/>
            <person name="Hertz-Fowler C."/>
            <person name="Berriman M."/>
        </authorList>
    </citation>
    <scope>NUCLEOTIDE SEQUENCE [LARGE SCALE GENOMIC DNA]</scope>
    <source>
        <strain evidence="2 3">IL3000</strain>
    </source>
</reference>
<keyword evidence="1" id="KW-1133">Transmembrane helix</keyword>
<proteinExistence type="predicted"/>
<keyword evidence="1" id="KW-0812">Transmembrane</keyword>
<keyword evidence="3" id="KW-1185">Reference proteome</keyword>
<dbReference type="Proteomes" id="UP000000702">
    <property type="component" value="Unassembled WGS sequence"/>
</dbReference>